<dbReference type="PANTHER" id="PTHR36934">
    <property type="entry name" value="BLR0278 PROTEIN"/>
    <property type="match status" value="1"/>
</dbReference>
<feature type="active site" evidence="1">
    <location>
        <position position="44"/>
    </location>
</feature>
<organism evidence="3 4">
    <name type="scientific">Psychrobacillus vulpis</name>
    <dbReference type="NCBI Taxonomy" id="2325572"/>
    <lineage>
        <taxon>Bacteria</taxon>
        <taxon>Bacillati</taxon>
        <taxon>Bacillota</taxon>
        <taxon>Bacilli</taxon>
        <taxon>Bacillales</taxon>
        <taxon>Bacillaceae</taxon>
        <taxon>Psychrobacillus</taxon>
    </lineage>
</organism>
<dbReference type="Gene3D" id="3.10.129.10">
    <property type="entry name" value="Hotdog Thioesterase"/>
    <property type="match status" value="1"/>
</dbReference>
<dbReference type="InterPro" id="IPR054485">
    <property type="entry name" value="FlK-like_dom"/>
</dbReference>
<dbReference type="InterPro" id="IPR029069">
    <property type="entry name" value="HotDog_dom_sf"/>
</dbReference>
<feature type="active site" evidence="1">
    <location>
        <position position="70"/>
    </location>
</feature>
<accession>A0A544TNX8</accession>
<feature type="active site" evidence="1">
    <location>
        <position position="36"/>
    </location>
</feature>
<dbReference type="OrthoDB" id="6902891at2"/>
<sequence length="141" mass="15606">MRSGMEIGREETIQISVTEDMFASFEGKIVHPVYSTVTMTYHMEWVSRKIILPFLEDHEEGMGASVKLSHIAPSPLGTVVTLTATLVEVKDNVVLTKIVASNQLGIIGKGEVKQVILPKKTIAEKLRNASIFPEKKETILD</sequence>
<feature type="domain" description="Fluoroacetyl-CoA-specific thioesterase-like" evidence="2">
    <location>
        <begin position="17"/>
        <end position="119"/>
    </location>
</feature>
<dbReference type="InterPro" id="IPR025540">
    <property type="entry name" value="FlK"/>
</dbReference>
<name>A0A544TNX8_9BACI</name>
<keyword evidence="4" id="KW-1185">Reference proteome</keyword>
<proteinExistence type="predicted"/>
<comment type="caution">
    <text evidence="3">The sequence shown here is derived from an EMBL/GenBank/DDBJ whole genome shotgun (WGS) entry which is preliminary data.</text>
</comment>
<evidence type="ECO:0000259" key="2">
    <source>
        <dbReference type="Pfam" id="PF22636"/>
    </source>
</evidence>
<evidence type="ECO:0000313" key="3">
    <source>
        <dbReference type="EMBL" id="TQR19135.1"/>
    </source>
</evidence>
<evidence type="ECO:0000256" key="1">
    <source>
        <dbReference type="PIRSR" id="PIRSR014972-1"/>
    </source>
</evidence>
<dbReference type="EMBL" id="VDGI01000016">
    <property type="protein sequence ID" value="TQR19135.1"/>
    <property type="molecule type" value="Genomic_DNA"/>
</dbReference>
<dbReference type="Proteomes" id="UP000316626">
    <property type="component" value="Unassembled WGS sequence"/>
</dbReference>
<dbReference type="SUPFAM" id="SSF54637">
    <property type="entry name" value="Thioesterase/thiol ester dehydrase-isomerase"/>
    <property type="match status" value="1"/>
</dbReference>
<gene>
    <name evidence="3" type="ORF">FG384_14095</name>
</gene>
<evidence type="ECO:0000313" key="4">
    <source>
        <dbReference type="Proteomes" id="UP000316626"/>
    </source>
</evidence>
<dbReference type="PANTHER" id="PTHR36934:SF1">
    <property type="entry name" value="THIOESTERASE DOMAIN-CONTAINING PROTEIN"/>
    <property type="match status" value="1"/>
</dbReference>
<protein>
    <submittedName>
        <fullName evidence="3">Thioesterase</fullName>
    </submittedName>
</protein>
<reference evidence="3 4" key="1">
    <citation type="submission" date="2019-06" db="EMBL/GenBank/DDBJ databases">
        <title>Psychrobacillus vulpis sp. nov., a new species isolated from feces of a red fox that inhabits in The Tablas de Daimiel Natural Park, Albacete, Spain.</title>
        <authorList>
            <person name="Rodriguez M."/>
            <person name="Reina J.C."/>
            <person name="Bejar V."/>
            <person name="Llamas I."/>
        </authorList>
    </citation>
    <scope>NUCLEOTIDE SEQUENCE [LARGE SCALE GENOMIC DNA]</scope>
    <source>
        <strain evidence="3 4">Z8</strain>
    </source>
</reference>
<dbReference type="AlphaFoldDB" id="A0A544TNX8"/>
<dbReference type="RefSeq" id="WP_142643249.1">
    <property type="nucleotide sequence ID" value="NZ_VDGI01000016.1"/>
</dbReference>
<dbReference type="Pfam" id="PF22636">
    <property type="entry name" value="FlK"/>
    <property type="match status" value="1"/>
</dbReference>
<dbReference type="PIRSF" id="PIRSF014972">
    <property type="entry name" value="FlK"/>
    <property type="match status" value="1"/>
</dbReference>